<accession>A0A2G8KH87</accession>
<comment type="caution">
    <text evidence="1">The sequence shown here is derived from an EMBL/GenBank/DDBJ whole genome shotgun (WGS) entry which is preliminary data.</text>
</comment>
<reference evidence="1 2" key="1">
    <citation type="journal article" date="2017" name="PLoS Biol.">
        <title>The sea cucumber genome provides insights into morphological evolution and visceral regeneration.</title>
        <authorList>
            <person name="Zhang X."/>
            <person name="Sun L."/>
            <person name="Yuan J."/>
            <person name="Sun Y."/>
            <person name="Gao Y."/>
            <person name="Zhang L."/>
            <person name="Li S."/>
            <person name="Dai H."/>
            <person name="Hamel J.F."/>
            <person name="Liu C."/>
            <person name="Yu Y."/>
            <person name="Liu S."/>
            <person name="Lin W."/>
            <person name="Guo K."/>
            <person name="Jin S."/>
            <person name="Xu P."/>
            <person name="Storey K.B."/>
            <person name="Huan P."/>
            <person name="Zhang T."/>
            <person name="Zhou Y."/>
            <person name="Zhang J."/>
            <person name="Lin C."/>
            <person name="Li X."/>
            <person name="Xing L."/>
            <person name="Huo D."/>
            <person name="Sun M."/>
            <person name="Wang L."/>
            <person name="Mercier A."/>
            <person name="Li F."/>
            <person name="Yang H."/>
            <person name="Xiang J."/>
        </authorList>
    </citation>
    <scope>NUCLEOTIDE SEQUENCE [LARGE SCALE GENOMIC DNA]</scope>
    <source>
        <strain evidence="1">Shaxun</strain>
        <tissue evidence="1">Muscle</tissue>
    </source>
</reference>
<evidence type="ECO:0000313" key="1">
    <source>
        <dbReference type="EMBL" id="PIK47364.1"/>
    </source>
</evidence>
<dbReference type="OrthoDB" id="6782675at2759"/>
<dbReference type="EMBL" id="MRZV01000585">
    <property type="protein sequence ID" value="PIK47364.1"/>
    <property type="molecule type" value="Genomic_DNA"/>
</dbReference>
<dbReference type="Proteomes" id="UP000230750">
    <property type="component" value="Unassembled WGS sequence"/>
</dbReference>
<keyword evidence="2" id="KW-1185">Reference proteome</keyword>
<dbReference type="AlphaFoldDB" id="A0A2G8KH87"/>
<organism evidence="1 2">
    <name type="scientific">Stichopus japonicus</name>
    <name type="common">Sea cucumber</name>
    <dbReference type="NCBI Taxonomy" id="307972"/>
    <lineage>
        <taxon>Eukaryota</taxon>
        <taxon>Metazoa</taxon>
        <taxon>Echinodermata</taxon>
        <taxon>Eleutherozoa</taxon>
        <taxon>Echinozoa</taxon>
        <taxon>Holothuroidea</taxon>
        <taxon>Aspidochirotacea</taxon>
        <taxon>Aspidochirotida</taxon>
        <taxon>Stichopodidae</taxon>
        <taxon>Apostichopus</taxon>
    </lineage>
</organism>
<evidence type="ECO:0000313" key="2">
    <source>
        <dbReference type="Proteomes" id="UP000230750"/>
    </source>
</evidence>
<protein>
    <submittedName>
        <fullName evidence="1">Uncharacterized protein</fullName>
    </submittedName>
</protein>
<name>A0A2G8KH87_STIJA</name>
<gene>
    <name evidence="1" type="ORF">BSL78_15780</name>
</gene>
<proteinExistence type="predicted"/>
<sequence length="250" mass="29001">MNHNIHQHLRDNFGPDSLKLCRDFEKTVRKISNWRNHLRFNVRCLHNGITPVSIKLKSNVKGHRAENILRNAEKKLLKERVRHVNFTIDVLNNKFSEILQTLQSKLPGSTYEQVEEFVYRAQSSQHIITKQRQTVKFTRLKEKVRSSRSELDTNWRASNYCDNGITDKWVKNYSDKQLTESETSLLSKGLGYTVTSNKIPIDDFITATESAIKQAHLEQGKAEELRQRISTTLCNSKPPPSNLTKKSVQR</sequence>